<dbReference type="SUPFAM" id="SSF53448">
    <property type="entry name" value="Nucleotide-diphospho-sugar transferases"/>
    <property type="match status" value="1"/>
</dbReference>
<dbReference type="Proteomes" id="UP000070810">
    <property type="component" value="Unassembled WGS sequence"/>
</dbReference>
<feature type="transmembrane region" description="Helical" evidence="4">
    <location>
        <begin position="61"/>
        <end position="79"/>
    </location>
</feature>
<sequence>MREFFQRFVGLLVILVVLAAVAVLVWGVDLSHPESIWQPERLTLAGAWTVMYNAELPPPRVLGIALATAIAFVLIVVITERTVSRRYRRTPLEVVKRSLAPKAIMARSRGVFAGEITVTVLIPAHNEEASLPATLASLRLQERVPDRVIVVADNCTDDTVGVARRSGAEVFETQGNTHKKGGALNQVLARELPHMGDNDTVLVMDADTQLSPGFLATAVQRFTADRALMAVGGLFRGEAGHGVLGQFQRNEYFRYQREIERREGRVFVLTGTGTVFRSVALREVANARGSSIPGNLGEVYDTFALTEDNELTIAIKSLGGLMVSPRECQVTTELMPTWRMLWAQRLRWQRGALENLGAYGVTPQTVRYWAQQIAIGYGVFALFAYFALMFLMIAAMDTWVWFPFWLGIGLVFAVERVVTVWRGGWRARALAVLVFPELVYDCFLNLAFLKGVFEISLGRVPTWKHVEHRSERSTSAIEQEAR</sequence>
<evidence type="ECO:0000256" key="2">
    <source>
        <dbReference type="ARBA" id="ARBA00022676"/>
    </source>
</evidence>
<keyword evidence="4" id="KW-0812">Transmembrane</keyword>
<protein>
    <submittedName>
        <fullName evidence="5">Hydrolase</fullName>
    </submittedName>
</protein>
<keyword evidence="4" id="KW-1133">Transmembrane helix</keyword>
<organism evidence="5 6">
    <name type="scientific">Leucobacter chromiiresistens</name>
    <dbReference type="NCBI Taxonomy" id="1079994"/>
    <lineage>
        <taxon>Bacteria</taxon>
        <taxon>Bacillati</taxon>
        <taxon>Actinomycetota</taxon>
        <taxon>Actinomycetes</taxon>
        <taxon>Micrococcales</taxon>
        <taxon>Microbacteriaceae</taxon>
        <taxon>Leucobacter</taxon>
    </lineage>
</organism>
<name>A0A147ERF0_9MICO</name>
<dbReference type="Gene3D" id="3.90.550.10">
    <property type="entry name" value="Spore Coat Polysaccharide Biosynthesis Protein SpsA, Chain A"/>
    <property type="match status" value="1"/>
</dbReference>
<dbReference type="PANTHER" id="PTHR43630">
    <property type="entry name" value="POLY-BETA-1,6-N-ACETYL-D-GLUCOSAMINE SYNTHASE"/>
    <property type="match status" value="1"/>
</dbReference>
<reference evidence="5 6" key="1">
    <citation type="journal article" date="2016" name="Front. Microbiol.">
        <title>Genomic Resource of Rice Seed Associated Bacteria.</title>
        <authorList>
            <person name="Midha S."/>
            <person name="Bansal K."/>
            <person name="Sharma S."/>
            <person name="Kumar N."/>
            <person name="Patil P.P."/>
            <person name="Chaudhry V."/>
            <person name="Patil P.B."/>
        </authorList>
    </citation>
    <scope>NUCLEOTIDE SEQUENCE [LARGE SCALE GENOMIC DNA]</scope>
    <source>
        <strain evidence="5 6">NS354</strain>
    </source>
</reference>
<evidence type="ECO:0000256" key="1">
    <source>
        <dbReference type="ARBA" id="ARBA00006739"/>
    </source>
</evidence>
<feature type="transmembrane region" description="Helical" evidence="4">
    <location>
        <begin position="374"/>
        <end position="393"/>
    </location>
</feature>
<accession>A0A147ERF0</accession>
<keyword evidence="4" id="KW-0472">Membrane</keyword>
<comment type="similarity">
    <text evidence="1">Belongs to the glycosyltransferase 2 family.</text>
</comment>
<dbReference type="PANTHER" id="PTHR43630:SF1">
    <property type="entry name" value="POLY-BETA-1,6-N-ACETYL-D-GLUCOSAMINE SYNTHASE"/>
    <property type="match status" value="1"/>
</dbReference>
<feature type="transmembrane region" description="Helical" evidence="4">
    <location>
        <begin position="399"/>
        <end position="418"/>
    </location>
</feature>
<dbReference type="EMBL" id="LDRK01000011">
    <property type="protein sequence ID" value="KTR87003.1"/>
    <property type="molecule type" value="Genomic_DNA"/>
</dbReference>
<keyword evidence="5" id="KW-0378">Hydrolase</keyword>
<keyword evidence="6" id="KW-1185">Reference proteome</keyword>
<dbReference type="PATRIC" id="fig|1079994.3.peg.260"/>
<keyword evidence="2" id="KW-0328">Glycosyltransferase</keyword>
<evidence type="ECO:0000256" key="3">
    <source>
        <dbReference type="ARBA" id="ARBA00022679"/>
    </source>
</evidence>
<dbReference type="AlphaFoldDB" id="A0A147ERF0"/>
<comment type="caution">
    <text evidence="5">The sequence shown here is derived from an EMBL/GenBank/DDBJ whole genome shotgun (WGS) entry which is preliminary data.</text>
</comment>
<dbReference type="GO" id="GO:0016757">
    <property type="term" value="F:glycosyltransferase activity"/>
    <property type="evidence" value="ECO:0007669"/>
    <property type="project" value="UniProtKB-KW"/>
</dbReference>
<gene>
    <name evidence="5" type="ORF">NS354_02350</name>
</gene>
<dbReference type="InterPro" id="IPR029044">
    <property type="entry name" value="Nucleotide-diphossugar_trans"/>
</dbReference>
<dbReference type="CDD" id="cd06423">
    <property type="entry name" value="CESA_like"/>
    <property type="match status" value="1"/>
</dbReference>
<dbReference type="GO" id="GO:0016787">
    <property type="term" value="F:hydrolase activity"/>
    <property type="evidence" value="ECO:0007669"/>
    <property type="project" value="UniProtKB-KW"/>
</dbReference>
<dbReference type="Pfam" id="PF13641">
    <property type="entry name" value="Glyco_tranf_2_3"/>
    <property type="match status" value="1"/>
</dbReference>
<proteinExistence type="inferred from homology"/>
<keyword evidence="3" id="KW-0808">Transferase</keyword>
<dbReference type="OrthoDB" id="5243838at2"/>
<evidence type="ECO:0000313" key="5">
    <source>
        <dbReference type="EMBL" id="KTR87003.1"/>
    </source>
</evidence>
<evidence type="ECO:0000313" key="6">
    <source>
        <dbReference type="Proteomes" id="UP000070810"/>
    </source>
</evidence>
<evidence type="ECO:0000256" key="4">
    <source>
        <dbReference type="SAM" id="Phobius"/>
    </source>
</evidence>